<reference evidence="3" key="1">
    <citation type="journal article" date="2023" name="Mol. Phylogenet. Evol.">
        <title>Genome-scale phylogeny and comparative genomics of the fungal order Sordariales.</title>
        <authorList>
            <person name="Hensen N."/>
            <person name="Bonometti L."/>
            <person name="Westerberg I."/>
            <person name="Brannstrom I.O."/>
            <person name="Guillou S."/>
            <person name="Cros-Aarteil S."/>
            <person name="Calhoun S."/>
            <person name="Haridas S."/>
            <person name="Kuo A."/>
            <person name="Mondo S."/>
            <person name="Pangilinan J."/>
            <person name="Riley R."/>
            <person name="LaButti K."/>
            <person name="Andreopoulos B."/>
            <person name="Lipzen A."/>
            <person name="Chen C."/>
            <person name="Yan M."/>
            <person name="Daum C."/>
            <person name="Ng V."/>
            <person name="Clum A."/>
            <person name="Steindorff A."/>
            <person name="Ohm R.A."/>
            <person name="Martin F."/>
            <person name="Silar P."/>
            <person name="Natvig D.O."/>
            <person name="Lalanne C."/>
            <person name="Gautier V."/>
            <person name="Ament-Velasquez S.L."/>
            <person name="Kruys A."/>
            <person name="Hutchinson M.I."/>
            <person name="Powell A.J."/>
            <person name="Barry K."/>
            <person name="Miller A.N."/>
            <person name="Grigoriev I.V."/>
            <person name="Debuchy R."/>
            <person name="Gladieux P."/>
            <person name="Hiltunen Thoren M."/>
            <person name="Johannesson H."/>
        </authorList>
    </citation>
    <scope>NUCLEOTIDE SEQUENCE</scope>
    <source>
        <strain evidence="3">PSN309</strain>
    </source>
</reference>
<feature type="compositionally biased region" description="Polar residues" evidence="1">
    <location>
        <begin position="541"/>
        <end position="562"/>
    </location>
</feature>
<feature type="compositionally biased region" description="Low complexity" evidence="1">
    <location>
        <begin position="36"/>
        <end position="54"/>
    </location>
</feature>
<accession>A0AAN6WIJ8</accession>
<evidence type="ECO:0000256" key="1">
    <source>
        <dbReference type="SAM" id="MobiDB-lite"/>
    </source>
</evidence>
<feature type="compositionally biased region" description="Pro residues" evidence="1">
    <location>
        <begin position="489"/>
        <end position="501"/>
    </location>
</feature>
<protein>
    <submittedName>
        <fullName evidence="3">HAUS augmin-like complex subunit 6 N-terminus-domain-containing protein</fullName>
    </submittedName>
</protein>
<feature type="region of interest" description="Disordered" evidence="1">
    <location>
        <begin position="711"/>
        <end position="759"/>
    </location>
</feature>
<dbReference type="EMBL" id="MU864615">
    <property type="protein sequence ID" value="KAK4182748.1"/>
    <property type="molecule type" value="Genomic_DNA"/>
</dbReference>
<evidence type="ECO:0000313" key="3">
    <source>
        <dbReference type="EMBL" id="KAK4182748.1"/>
    </source>
</evidence>
<evidence type="ECO:0000259" key="2">
    <source>
        <dbReference type="Pfam" id="PF14661"/>
    </source>
</evidence>
<feature type="region of interest" description="Disordered" evidence="1">
    <location>
        <begin position="644"/>
        <end position="698"/>
    </location>
</feature>
<feature type="region of interest" description="Disordered" evidence="1">
    <location>
        <begin position="1"/>
        <end position="54"/>
    </location>
</feature>
<feature type="compositionally biased region" description="Acidic residues" evidence="1">
    <location>
        <begin position="475"/>
        <end position="485"/>
    </location>
</feature>
<feature type="compositionally biased region" description="Basic and acidic residues" evidence="1">
    <location>
        <begin position="714"/>
        <end position="723"/>
    </location>
</feature>
<sequence>MANLTSTASVTRTRSTRPLSNLNKSALNSTSLHARGITPGATTTSSSATTSAPAPSSAPIASAVSLSTVSNVSLFLTNLRLLNLDLHPDWPEINALTFSTKDLAQGQKKRIQCVEWALYHLFVLWDHDEARNKLQPFFPPTDQVRSLNLRAALLRSLEQAKKNGILGRDAVVRKTMLDECKGERLEEVLAVFSSAVLKKLVAEQSLNTPEHPALAQTLALENRGYSGERGELTALVLAHKVSLRRTLEEKNAARARFKEFSNTLTAKEEGIARRKEHALALKRQAKDDEVSDQLRRDVRRAVRNNWAGDERWMEALLHGDKDAQKDGVLSTPFDRVWRRVHSGRLAELEERSPGLLEQLDHRVKSQQERLQKWQGLQQRMFGKTPGSRSKEQEPQRKQRGIDFGFRAHETLHLGRLTSNKLATAKPSNFDHEYEKLISNLKAELASTSPGAHQIPSFFQRPPEADRISRGNNLDSESEEISDISDIEVPPAPPPRPSPPRRAPISLEPVLEPVLRVVQTYEHHPDMDLDSLPTTPSRLRRSATIQNHSPTPRNRVTLDSPTRTPGRRLSSPPKPKPDVHTPRAYSPPALASPDLPSEEEVCPPPSPTQLAADEILASVHAASPSPLKKPRHTLSLAERTKISMARRTSQANLRAAAEEEEEDDTTIHEPDPLTLKRNPVIVPIPASPTRDPPGSEGYEDLVTRTRRSMAGFEAARQKAQIERRRSLRRQPTTPANDGNRGRSYFGALDEDEEDDDGNYEGNTTLLIAEELLSQGKEDDYEAVFKSRPKIKTSPVGTPRKRLSGWDAF</sequence>
<gene>
    <name evidence="3" type="ORF">QBC35DRAFT_509388</name>
</gene>
<dbReference type="Pfam" id="PF14661">
    <property type="entry name" value="HAUS6_N"/>
    <property type="match status" value="1"/>
</dbReference>
<feature type="region of interest" description="Disordered" evidence="1">
    <location>
        <begin position="541"/>
        <end position="632"/>
    </location>
</feature>
<organism evidence="3 4">
    <name type="scientific">Podospora australis</name>
    <dbReference type="NCBI Taxonomy" id="1536484"/>
    <lineage>
        <taxon>Eukaryota</taxon>
        <taxon>Fungi</taxon>
        <taxon>Dikarya</taxon>
        <taxon>Ascomycota</taxon>
        <taxon>Pezizomycotina</taxon>
        <taxon>Sordariomycetes</taxon>
        <taxon>Sordariomycetidae</taxon>
        <taxon>Sordariales</taxon>
        <taxon>Podosporaceae</taxon>
        <taxon>Podospora</taxon>
    </lineage>
</organism>
<dbReference type="InterPro" id="IPR028163">
    <property type="entry name" value="HAUS_6_N"/>
</dbReference>
<dbReference type="AlphaFoldDB" id="A0AAN6WIJ8"/>
<evidence type="ECO:0000313" key="4">
    <source>
        <dbReference type="Proteomes" id="UP001302126"/>
    </source>
</evidence>
<proteinExistence type="predicted"/>
<feature type="region of interest" description="Disordered" evidence="1">
    <location>
        <begin position="447"/>
        <end position="504"/>
    </location>
</feature>
<feature type="region of interest" description="Disordered" evidence="1">
    <location>
        <begin position="376"/>
        <end position="397"/>
    </location>
</feature>
<feature type="compositionally biased region" description="Low complexity" evidence="1">
    <location>
        <begin position="1"/>
        <end position="17"/>
    </location>
</feature>
<feature type="compositionally biased region" description="Acidic residues" evidence="1">
    <location>
        <begin position="747"/>
        <end position="757"/>
    </location>
</feature>
<feature type="compositionally biased region" description="Low complexity" evidence="1">
    <location>
        <begin position="585"/>
        <end position="594"/>
    </location>
</feature>
<feature type="region of interest" description="Disordered" evidence="1">
    <location>
        <begin position="787"/>
        <end position="807"/>
    </location>
</feature>
<dbReference type="Proteomes" id="UP001302126">
    <property type="component" value="Unassembled WGS sequence"/>
</dbReference>
<feature type="domain" description="HAUS augmin-like complex subunit 6 N-terminal" evidence="2">
    <location>
        <begin position="75"/>
        <end position="307"/>
    </location>
</feature>
<name>A0AAN6WIJ8_9PEZI</name>
<feature type="compositionally biased region" description="Polar residues" evidence="1">
    <location>
        <begin position="18"/>
        <end position="32"/>
    </location>
</feature>
<feature type="compositionally biased region" description="Basic and acidic residues" evidence="1">
    <location>
        <begin position="388"/>
        <end position="397"/>
    </location>
</feature>
<comment type="caution">
    <text evidence="3">The sequence shown here is derived from an EMBL/GenBank/DDBJ whole genome shotgun (WGS) entry which is preliminary data.</text>
</comment>
<reference evidence="3" key="2">
    <citation type="submission" date="2023-05" db="EMBL/GenBank/DDBJ databases">
        <authorList>
            <consortium name="Lawrence Berkeley National Laboratory"/>
            <person name="Steindorff A."/>
            <person name="Hensen N."/>
            <person name="Bonometti L."/>
            <person name="Westerberg I."/>
            <person name="Brannstrom I.O."/>
            <person name="Guillou S."/>
            <person name="Cros-Aarteil S."/>
            <person name="Calhoun S."/>
            <person name="Haridas S."/>
            <person name="Kuo A."/>
            <person name="Mondo S."/>
            <person name="Pangilinan J."/>
            <person name="Riley R."/>
            <person name="Labutti K."/>
            <person name="Andreopoulos B."/>
            <person name="Lipzen A."/>
            <person name="Chen C."/>
            <person name="Yanf M."/>
            <person name="Daum C."/>
            <person name="Ng V."/>
            <person name="Clum A."/>
            <person name="Ohm R."/>
            <person name="Martin F."/>
            <person name="Silar P."/>
            <person name="Natvig D."/>
            <person name="Lalanne C."/>
            <person name="Gautier V."/>
            <person name="Ament-Velasquez S.L."/>
            <person name="Kruys A."/>
            <person name="Hutchinson M.I."/>
            <person name="Powell A.J."/>
            <person name="Barry K."/>
            <person name="Miller A.N."/>
            <person name="Grigoriev I.V."/>
            <person name="Debuchy R."/>
            <person name="Gladieux P."/>
            <person name="Thoren M.H."/>
            <person name="Johannesson H."/>
        </authorList>
    </citation>
    <scope>NUCLEOTIDE SEQUENCE</scope>
    <source>
        <strain evidence="3">PSN309</strain>
    </source>
</reference>
<keyword evidence="4" id="KW-1185">Reference proteome</keyword>